<accession>A0A9X1SF63</accession>
<dbReference type="EMBL" id="JAJKFT010000004">
    <property type="protein sequence ID" value="MCC9628795.1"/>
    <property type="molecule type" value="Genomic_DNA"/>
</dbReference>
<organism evidence="1 2">
    <name type="scientific">Blastopirellula sediminis</name>
    <dbReference type="NCBI Taxonomy" id="2894196"/>
    <lineage>
        <taxon>Bacteria</taxon>
        <taxon>Pseudomonadati</taxon>
        <taxon>Planctomycetota</taxon>
        <taxon>Planctomycetia</taxon>
        <taxon>Pirellulales</taxon>
        <taxon>Pirellulaceae</taxon>
        <taxon>Blastopirellula</taxon>
    </lineage>
</organism>
<dbReference type="AlphaFoldDB" id="A0A9X1SF63"/>
<evidence type="ECO:0000313" key="2">
    <source>
        <dbReference type="Proteomes" id="UP001139103"/>
    </source>
</evidence>
<protein>
    <submittedName>
        <fullName evidence="1">Uncharacterized protein</fullName>
    </submittedName>
</protein>
<evidence type="ECO:0000313" key="1">
    <source>
        <dbReference type="EMBL" id="MCC9628795.1"/>
    </source>
</evidence>
<comment type="caution">
    <text evidence="1">The sequence shown here is derived from an EMBL/GenBank/DDBJ whole genome shotgun (WGS) entry which is preliminary data.</text>
</comment>
<proteinExistence type="predicted"/>
<keyword evidence="2" id="KW-1185">Reference proteome</keyword>
<gene>
    <name evidence="1" type="ORF">LOC68_10330</name>
</gene>
<reference evidence="1" key="1">
    <citation type="submission" date="2021-11" db="EMBL/GenBank/DDBJ databases">
        <title>Genome sequence.</title>
        <authorList>
            <person name="Sun Q."/>
        </authorList>
    </citation>
    <scope>NUCLEOTIDE SEQUENCE</scope>
    <source>
        <strain evidence="1">JC732</strain>
    </source>
</reference>
<sequence length="141" mass="15577">MQTESTNPVILRFDPGTARAIAEYDCAAAASEAPEALSRDARPATKESVVQVINQNGDTSRLVVVRVDAPEQTYLVLRQQDWADGIGWYTQRSVEIGSDQLGPLRCTLQSCQDCQTAPPQQASRTRKQFSAARRQQLRIVS</sequence>
<dbReference type="RefSeq" id="WP_230218269.1">
    <property type="nucleotide sequence ID" value="NZ_JAJKFT010000004.1"/>
</dbReference>
<name>A0A9X1SF63_9BACT</name>
<dbReference type="Proteomes" id="UP001139103">
    <property type="component" value="Unassembled WGS sequence"/>
</dbReference>